<gene>
    <name evidence="1" type="ORF">MLD38_012308</name>
</gene>
<evidence type="ECO:0000313" key="1">
    <source>
        <dbReference type="EMBL" id="KAI4374297.1"/>
    </source>
</evidence>
<dbReference type="Proteomes" id="UP001057402">
    <property type="component" value="Chromosome 4"/>
</dbReference>
<reference evidence="2" key="1">
    <citation type="journal article" date="2023" name="Front. Plant Sci.">
        <title>Chromosomal-level genome assembly of Melastoma candidum provides insights into trichome evolution.</title>
        <authorList>
            <person name="Zhong Y."/>
            <person name="Wu W."/>
            <person name="Sun C."/>
            <person name="Zou P."/>
            <person name="Liu Y."/>
            <person name="Dai S."/>
            <person name="Zhou R."/>
        </authorList>
    </citation>
    <scope>NUCLEOTIDE SEQUENCE [LARGE SCALE GENOMIC DNA]</scope>
</reference>
<name>A0ACB9R780_9MYRT</name>
<protein>
    <submittedName>
        <fullName evidence="1">Uncharacterized protein</fullName>
    </submittedName>
</protein>
<evidence type="ECO:0000313" key="2">
    <source>
        <dbReference type="Proteomes" id="UP001057402"/>
    </source>
</evidence>
<dbReference type="EMBL" id="CM042883">
    <property type="protein sequence ID" value="KAI4374297.1"/>
    <property type="molecule type" value="Genomic_DNA"/>
</dbReference>
<organism evidence="1 2">
    <name type="scientific">Melastoma candidum</name>
    <dbReference type="NCBI Taxonomy" id="119954"/>
    <lineage>
        <taxon>Eukaryota</taxon>
        <taxon>Viridiplantae</taxon>
        <taxon>Streptophyta</taxon>
        <taxon>Embryophyta</taxon>
        <taxon>Tracheophyta</taxon>
        <taxon>Spermatophyta</taxon>
        <taxon>Magnoliopsida</taxon>
        <taxon>eudicotyledons</taxon>
        <taxon>Gunneridae</taxon>
        <taxon>Pentapetalae</taxon>
        <taxon>rosids</taxon>
        <taxon>malvids</taxon>
        <taxon>Myrtales</taxon>
        <taxon>Melastomataceae</taxon>
        <taxon>Melastomatoideae</taxon>
        <taxon>Melastomateae</taxon>
        <taxon>Melastoma</taxon>
    </lineage>
</organism>
<keyword evidence="2" id="KW-1185">Reference proteome</keyword>
<accession>A0ACB9R780</accession>
<sequence length="112" mass="12895">MFMGTPAGCCWLVSLRFIRPWRFCYSLTRYSTGGRRINYREFWVARYLLSWLDMAMLDRRMVTMMVVMCVFICCCARVRGTPDVTLIGYECVGIASASGMEFVTGRSLGRNV</sequence>
<proteinExistence type="predicted"/>
<comment type="caution">
    <text evidence="1">The sequence shown here is derived from an EMBL/GenBank/DDBJ whole genome shotgun (WGS) entry which is preliminary data.</text>
</comment>